<comment type="subcellular location">
    <subcellularLocation>
        <location evidence="2">Endoplasmic reticulum membrane</location>
        <topology evidence="2">Peripheral membrane protein</topology>
    </subcellularLocation>
    <subcellularLocation>
        <location evidence="1">Microsome membrane</location>
        <topology evidence="1">Peripheral membrane protein</topology>
    </subcellularLocation>
</comment>
<comment type="caution">
    <text evidence="13">The sequence shown here is derived from an EMBL/GenBank/DDBJ whole genome shotgun (WGS) entry which is preliminary data.</text>
</comment>
<keyword evidence="13" id="KW-0413">Isomerase</keyword>
<dbReference type="PANTHER" id="PTHR24302">
    <property type="entry name" value="CYTOCHROME P450 FAMILY 3"/>
    <property type="match status" value="1"/>
</dbReference>
<keyword evidence="7 11" id="KW-0560">Oxidoreductase</keyword>
<organism evidence="13 14">
    <name type="scientific">Acanthosepion pharaonis</name>
    <name type="common">Pharaoh cuttlefish</name>
    <name type="synonym">Sepia pharaonis</name>
    <dbReference type="NCBI Taxonomy" id="158019"/>
    <lineage>
        <taxon>Eukaryota</taxon>
        <taxon>Metazoa</taxon>
        <taxon>Spiralia</taxon>
        <taxon>Lophotrochozoa</taxon>
        <taxon>Mollusca</taxon>
        <taxon>Cephalopoda</taxon>
        <taxon>Coleoidea</taxon>
        <taxon>Decapodiformes</taxon>
        <taxon>Sepiida</taxon>
        <taxon>Sepiina</taxon>
        <taxon>Sepiidae</taxon>
        <taxon>Acanthosepion</taxon>
    </lineage>
</organism>
<dbReference type="OrthoDB" id="2789670at2759"/>
<evidence type="ECO:0000256" key="3">
    <source>
        <dbReference type="ARBA" id="ARBA00010617"/>
    </source>
</evidence>
<evidence type="ECO:0000256" key="2">
    <source>
        <dbReference type="ARBA" id="ARBA00004406"/>
    </source>
</evidence>
<dbReference type="InterPro" id="IPR036396">
    <property type="entry name" value="Cyt_P450_sf"/>
</dbReference>
<dbReference type="Proteomes" id="UP000597762">
    <property type="component" value="Unassembled WGS sequence"/>
</dbReference>
<gene>
    <name evidence="13" type="ORF">SPHA_53033</name>
</gene>
<dbReference type="Gene3D" id="1.10.630.10">
    <property type="entry name" value="Cytochrome P450"/>
    <property type="match status" value="1"/>
</dbReference>
<dbReference type="GO" id="GO:0008395">
    <property type="term" value="F:steroid hydroxylase activity"/>
    <property type="evidence" value="ECO:0007669"/>
    <property type="project" value="TreeGrafter"/>
</dbReference>
<protein>
    <submittedName>
        <fullName evidence="13">TBXAS1</fullName>
        <ecNumber evidence="13">5.3.99.5</ecNumber>
    </submittedName>
</protein>
<dbReference type="InterPro" id="IPR017972">
    <property type="entry name" value="Cyt_P450_CS"/>
</dbReference>
<evidence type="ECO:0000313" key="14">
    <source>
        <dbReference type="Proteomes" id="UP000597762"/>
    </source>
</evidence>
<dbReference type="PROSITE" id="PS00086">
    <property type="entry name" value="CYTOCHROME_P450"/>
    <property type="match status" value="1"/>
</dbReference>
<evidence type="ECO:0000256" key="10">
    <source>
        <dbReference type="PIRSR" id="PIRSR602401-1"/>
    </source>
</evidence>
<comment type="similarity">
    <text evidence="3 11">Belongs to the cytochrome P450 family.</text>
</comment>
<feature type="transmembrane region" description="Helical" evidence="12">
    <location>
        <begin position="6"/>
        <end position="26"/>
    </location>
</feature>
<keyword evidence="6" id="KW-0492">Microsome</keyword>
<dbReference type="CDD" id="cd11055">
    <property type="entry name" value="CYP3A-like"/>
    <property type="match status" value="1"/>
</dbReference>
<accession>A0A812DBU2</accession>
<evidence type="ECO:0000256" key="1">
    <source>
        <dbReference type="ARBA" id="ARBA00004174"/>
    </source>
</evidence>
<keyword evidence="12" id="KW-1133">Transmembrane helix</keyword>
<evidence type="ECO:0000256" key="5">
    <source>
        <dbReference type="ARBA" id="ARBA00022723"/>
    </source>
</evidence>
<dbReference type="PANTHER" id="PTHR24302:SF15">
    <property type="entry name" value="FATTY-ACID PEROXYGENASE"/>
    <property type="match status" value="1"/>
</dbReference>
<comment type="cofactor">
    <cofactor evidence="10">
        <name>heme</name>
        <dbReference type="ChEBI" id="CHEBI:30413"/>
    </cofactor>
</comment>
<dbReference type="EMBL" id="CAHIKZ030003341">
    <property type="protein sequence ID" value="CAE1299137.1"/>
    <property type="molecule type" value="Genomic_DNA"/>
</dbReference>
<dbReference type="GO" id="GO:0005789">
    <property type="term" value="C:endoplasmic reticulum membrane"/>
    <property type="evidence" value="ECO:0007669"/>
    <property type="project" value="UniProtKB-SubCell"/>
</dbReference>
<dbReference type="AlphaFoldDB" id="A0A812DBU2"/>
<evidence type="ECO:0000256" key="12">
    <source>
        <dbReference type="SAM" id="Phobius"/>
    </source>
</evidence>
<dbReference type="PRINTS" id="PR00385">
    <property type="entry name" value="P450"/>
</dbReference>
<evidence type="ECO:0000256" key="7">
    <source>
        <dbReference type="ARBA" id="ARBA00023002"/>
    </source>
</evidence>
<dbReference type="GO" id="GO:0016705">
    <property type="term" value="F:oxidoreductase activity, acting on paired donors, with incorporation or reduction of molecular oxygen"/>
    <property type="evidence" value="ECO:0007669"/>
    <property type="project" value="InterPro"/>
</dbReference>
<evidence type="ECO:0000256" key="9">
    <source>
        <dbReference type="ARBA" id="ARBA00043906"/>
    </source>
</evidence>
<proteinExistence type="inferred from homology"/>
<reference evidence="13" key="1">
    <citation type="submission" date="2021-01" db="EMBL/GenBank/DDBJ databases">
        <authorList>
            <person name="Li R."/>
            <person name="Bekaert M."/>
        </authorList>
    </citation>
    <scope>NUCLEOTIDE SEQUENCE</scope>
    <source>
        <strain evidence="13">Farmed</strain>
    </source>
</reference>
<dbReference type="InterPro" id="IPR001128">
    <property type="entry name" value="Cyt_P450"/>
</dbReference>
<keyword evidence="12" id="KW-0472">Membrane</keyword>
<dbReference type="GO" id="GO:0005506">
    <property type="term" value="F:iron ion binding"/>
    <property type="evidence" value="ECO:0007669"/>
    <property type="project" value="InterPro"/>
</dbReference>
<keyword evidence="8 10" id="KW-0408">Iron</keyword>
<keyword evidence="6" id="KW-0256">Endoplasmic reticulum</keyword>
<evidence type="ECO:0000256" key="4">
    <source>
        <dbReference type="ARBA" id="ARBA00022617"/>
    </source>
</evidence>
<dbReference type="InterPro" id="IPR050705">
    <property type="entry name" value="Cytochrome_P450_3A"/>
</dbReference>
<dbReference type="GO" id="GO:0004796">
    <property type="term" value="F:thromboxane-A synthase activity"/>
    <property type="evidence" value="ECO:0007669"/>
    <property type="project" value="UniProtKB-EC"/>
</dbReference>
<evidence type="ECO:0000256" key="11">
    <source>
        <dbReference type="RuleBase" id="RU000461"/>
    </source>
</evidence>
<dbReference type="EC" id="5.3.99.5" evidence="13"/>
<keyword evidence="5 10" id="KW-0479">Metal-binding</keyword>
<sequence length="542" mass="62476">MDLFGVLYIPNFLLVTLAIVITLYFYGRRTYGFFTEYGIKGPKPIAYLGNLLEMNRRGFENVFFDWKRNYGDNYSIFFGLQPILVISDPEILKDVMVKNFSNFTNRPLLFPVDEYSANMLIITKDDHWKYLRTVLAPSYSSKRMREMVPLIEDVLKTFEKNLNKIADSKEASDVTILFSGYTMDVIASTGFGINVDSQENPDSPIIKNAQKILTDTFSQHVQGLSMIFPVIAKVVNMFKSGIVFGNMSFFLDFCKELVEERKTEKNLSNCKDLLQMMLDAQLEGHEKLDKKTEHELKLENVTDWRTKRGLTDVEIIAQCMLFFVAGFETTAGTLSFFAHSIAMNPDVQEKIYQEIKEKLGQESPNYDNVQKLTYLDMCLDETLRMYPINLLLSRQAKKDCILKGMKIPKNTGVLFPIMCLHYDPKYWTEPEKFDPEHFSEENKAKQIPFTYLPFGAGPRICAGMRLVDLEFKMAAVQMLRKFRLVACDKTEKKIEFARTAMLKPKNGIWIQIEHHFVGNCLFHPASSISMLSVELHICPFLS</sequence>
<dbReference type="SUPFAM" id="SSF48264">
    <property type="entry name" value="Cytochrome P450"/>
    <property type="match status" value="1"/>
</dbReference>
<keyword evidence="4 10" id="KW-0349">Heme</keyword>
<evidence type="ECO:0000313" key="13">
    <source>
        <dbReference type="EMBL" id="CAE1299137.1"/>
    </source>
</evidence>
<comment type="function">
    <text evidence="9">Cytochromes P450 are a group of heme-thiolate monooxygenases. They oxidize a variety of structurally unrelated compounds, including steroids, fatty acids, and xenobiotics.</text>
</comment>
<dbReference type="Pfam" id="PF00067">
    <property type="entry name" value="p450"/>
    <property type="match status" value="1"/>
</dbReference>
<evidence type="ECO:0000256" key="8">
    <source>
        <dbReference type="ARBA" id="ARBA00023004"/>
    </source>
</evidence>
<keyword evidence="14" id="KW-1185">Reference proteome</keyword>
<keyword evidence="11" id="KW-0503">Monooxygenase</keyword>
<name>A0A812DBU2_ACAPH</name>
<evidence type="ECO:0000256" key="6">
    <source>
        <dbReference type="ARBA" id="ARBA00022848"/>
    </source>
</evidence>
<dbReference type="InterPro" id="IPR002401">
    <property type="entry name" value="Cyt_P450_E_grp-I"/>
</dbReference>
<feature type="binding site" description="axial binding residue" evidence="10">
    <location>
        <position position="461"/>
    </location>
    <ligand>
        <name>heme</name>
        <dbReference type="ChEBI" id="CHEBI:30413"/>
    </ligand>
    <ligandPart>
        <name>Fe</name>
        <dbReference type="ChEBI" id="CHEBI:18248"/>
    </ligandPart>
</feature>
<dbReference type="FunFam" id="1.10.630.10:FF:000042">
    <property type="entry name" value="Cytochrome P450"/>
    <property type="match status" value="1"/>
</dbReference>
<keyword evidence="12" id="KW-0812">Transmembrane</keyword>
<dbReference type="PRINTS" id="PR00463">
    <property type="entry name" value="EP450I"/>
</dbReference>
<dbReference type="GO" id="GO:0020037">
    <property type="term" value="F:heme binding"/>
    <property type="evidence" value="ECO:0007669"/>
    <property type="project" value="InterPro"/>
</dbReference>